<feature type="region of interest" description="Disordered" evidence="1">
    <location>
        <begin position="1"/>
        <end position="43"/>
    </location>
</feature>
<accession>A0AA47NZT9</accession>
<comment type="caution">
    <text evidence="2">The sequence shown here is derived from an EMBL/GenBank/DDBJ whole genome shotgun (WGS) entry which is preliminary data.</text>
</comment>
<dbReference type="InterPro" id="IPR031369">
    <property type="entry name" value="PRR18"/>
</dbReference>
<feature type="region of interest" description="Disordered" evidence="1">
    <location>
        <begin position="168"/>
        <end position="208"/>
    </location>
</feature>
<organism evidence="2 3">
    <name type="scientific">Merluccius polli</name>
    <name type="common">Benguela hake</name>
    <name type="synonym">Merluccius cadenati</name>
    <dbReference type="NCBI Taxonomy" id="89951"/>
    <lineage>
        <taxon>Eukaryota</taxon>
        <taxon>Metazoa</taxon>
        <taxon>Chordata</taxon>
        <taxon>Craniata</taxon>
        <taxon>Vertebrata</taxon>
        <taxon>Euteleostomi</taxon>
        <taxon>Actinopterygii</taxon>
        <taxon>Neopterygii</taxon>
        <taxon>Teleostei</taxon>
        <taxon>Neoteleostei</taxon>
        <taxon>Acanthomorphata</taxon>
        <taxon>Zeiogadaria</taxon>
        <taxon>Gadariae</taxon>
        <taxon>Gadiformes</taxon>
        <taxon>Gadoidei</taxon>
        <taxon>Merlucciidae</taxon>
        <taxon>Merluccius</taxon>
    </lineage>
</organism>
<evidence type="ECO:0000256" key="1">
    <source>
        <dbReference type="SAM" id="MobiDB-lite"/>
    </source>
</evidence>
<feature type="compositionally biased region" description="Polar residues" evidence="1">
    <location>
        <begin position="198"/>
        <end position="208"/>
    </location>
</feature>
<protein>
    <submittedName>
        <fullName evidence="2">Proline-rich protein 18</fullName>
    </submittedName>
</protein>
<reference evidence="2" key="1">
    <citation type="journal article" date="2023" name="Front. Mar. Sci.">
        <title>A new Merluccius polli reference genome to investigate the effects of global change in West African waters.</title>
        <authorList>
            <person name="Mateo J.L."/>
            <person name="Blanco-Fernandez C."/>
            <person name="Garcia-Vazquez E."/>
            <person name="Machado-Schiaffino G."/>
        </authorList>
    </citation>
    <scope>NUCLEOTIDE SEQUENCE</scope>
    <source>
        <strain evidence="2">C29</strain>
        <tissue evidence="2">Fin</tissue>
    </source>
</reference>
<proteinExistence type="predicted"/>
<dbReference type="Pfam" id="PF15671">
    <property type="entry name" value="PRR18"/>
    <property type="match status" value="1"/>
</dbReference>
<evidence type="ECO:0000313" key="3">
    <source>
        <dbReference type="Proteomes" id="UP001174136"/>
    </source>
</evidence>
<dbReference type="AlphaFoldDB" id="A0AA47NZT9"/>
<evidence type="ECO:0000313" key="2">
    <source>
        <dbReference type="EMBL" id="KAK0145056.1"/>
    </source>
</evidence>
<dbReference type="Proteomes" id="UP001174136">
    <property type="component" value="Unassembled WGS sequence"/>
</dbReference>
<name>A0AA47NZT9_MERPO</name>
<gene>
    <name evidence="2" type="primary">PRR18_0</name>
    <name evidence="2" type="ORF">N1851_016058</name>
</gene>
<sequence length="279" mass="29882">MPFVPPAAPTGRPRSVCGPGQTGEDTQIKRLSLPPATALDKTKASVDKNCSSVKERLALNLRHLGRKSQPRTYLPTAKVVAAPGLHVKSRDQWLPSSKAPSGVSPAPSRSGEAVSKIPLYSHIRHDATAIKSNPQVDSRAVSQEEACFTLTLTPEAVRLLQRRSMAAKSTAAGAGATESGSKRQSPSKRDAPVAPPRHTTQSNRATIATNSKGAALVDIRSIVKISLLNEQHKYDDVEYEEEGDCGVDERVVLKCTEWLCGLETAPVSTAMRPVRGQPV</sequence>
<feature type="compositionally biased region" description="Low complexity" evidence="1">
    <location>
        <begin position="168"/>
        <end position="179"/>
    </location>
</feature>
<keyword evidence="3" id="KW-1185">Reference proteome</keyword>
<feature type="region of interest" description="Disordered" evidence="1">
    <location>
        <begin position="92"/>
        <end position="113"/>
    </location>
</feature>
<dbReference type="EMBL" id="JAOPHQ010002895">
    <property type="protein sequence ID" value="KAK0145056.1"/>
    <property type="molecule type" value="Genomic_DNA"/>
</dbReference>